<reference evidence="4 5" key="1">
    <citation type="submission" date="2018-05" db="EMBL/GenBank/DDBJ databases">
        <title>Acuticoccus sediminis sp. nov., isolated from deep-sea sediment of Indian Ocean.</title>
        <authorList>
            <person name="Liu X."/>
            <person name="Lai Q."/>
            <person name="Du Y."/>
            <person name="Sun F."/>
            <person name="Zhang X."/>
            <person name="Wang S."/>
            <person name="Shao Z."/>
        </authorList>
    </citation>
    <scope>NUCLEOTIDE SEQUENCE [LARGE SCALE GENOMIC DNA]</scope>
    <source>
        <strain evidence="4 5">PTG4-2</strain>
    </source>
</reference>
<feature type="domain" description="Dienelactone hydrolase" evidence="3">
    <location>
        <begin position="45"/>
        <end position="235"/>
    </location>
</feature>
<evidence type="ECO:0000259" key="3">
    <source>
        <dbReference type="Pfam" id="PF01738"/>
    </source>
</evidence>
<dbReference type="GO" id="GO:0006508">
    <property type="term" value="P:proteolysis"/>
    <property type="evidence" value="ECO:0007669"/>
    <property type="project" value="InterPro"/>
</dbReference>
<dbReference type="InterPro" id="IPR029058">
    <property type="entry name" value="AB_hydrolase_fold"/>
</dbReference>
<evidence type="ECO:0000256" key="2">
    <source>
        <dbReference type="SAM" id="MobiDB-lite"/>
    </source>
</evidence>
<dbReference type="InterPro" id="IPR002925">
    <property type="entry name" value="Dienelactn_hydro"/>
</dbReference>
<proteinExistence type="predicted"/>
<dbReference type="InterPro" id="IPR002471">
    <property type="entry name" value="Pept_S9_AS"/>
</dbReference>
<evidence type="ECO:0000256" key="1">
    <source>
        <dbReference type="ARBA" id="ARBA00022801"/>
    </source>
</evidence>
<evidence type="ECO:0000313" key="4">
    <source>
        <dbReference type="EMBL" id="RAI04130.1"/>
    </source>
</evidence>
<dbReference type="AlphaFoldDB" id="A0A8B2NZJ3"/>
<dbReference type="InterPro" id="IPR050261">
    <property type="entry name" value="FrsA_esterase"/>
</dbReference>
<keyword evidence="1" id="KW-0378">Hydrolase</keyword>
<dbReference type="SUPFAM" id="SSF53474">
    <property type="entry name" value="alpha/beta-Hydrolases"/>
    <property type="match status" value="1"/>
</dbReference>
<evidence type="ECO:0000313" key="5">
    <source>
        <dbReference type="Proteomes" id="UP000249590"/>
    </source>
</evidence>
<dbReference type="GO" id="GO:0004252">
    <property type="term" value="F:serine-type endopeptidase activity"/>
    <property type="evidence" value="ECO:0007669"/>
    <property type="project" value="InterPro"/>
</dbReference>
<comment type="caution">
    <text evidence="4">The sequence shown here is derived from an EMBL/GenBank/DDBJ whole genome shotgun (WGS) entry which is preliminary data.</text>
</comment>
<dbReference type="Gene3D" id="3.40.50.1820">
    <property type="entry name" value="alpha/beta hydrolase"/>
    <property type="match status" value="1"/>
</dbReference>
<accession>A0A8B2NZJ3</accession>
<dbReference type="PROSITE" id="PS00708">
    <property type="entry name" value="PRO_ENDOPEP_SER"/>
    <property type="match status" value="1"/>
</dbReference>
<dbReference type="GO" id="GO:0052689">
    <property type="term" value="F:carboxylic ester hydrolase activity"/>
    <property type="evidence" value="ECO:0007669"/>
    <property type="project" value="UniProtKB-ARBA"/>
</dbReference>
<organism evidence="4 5">
    <name type="scientific">Acuticoccus sediminis</name>
    <dbReference type="NCBI Taxonomy" id="2184697"/>
    <lineage>
        <taxon>Bacteria</taxon>
        <taxon>Pseudomonadati</taxon>
        <taxon>Pseudomonadota</taxon>
        <taxon>Alphaproteobacteria</taxon>
        <taxon>Hyphomicrobiales</taxon>
        <taxon>Amorphaceae</taxon>
        <taxon>Acuticoccus</taxon>
    </lineage>
</organism>
<dbReference type="EMBL" id="QHHQ01000001">
    <property type="protein sequence ID" value="RAI04130.1"/>
    <property type="molecule type" value="Genomic_DNA"/>
</dbReference>
<dbReference type="PANTHER" id="PTHR22946">
    <property type="entry name" value="DIENELACTONE HYDROLASE DOMAIN-CONTAINING PROTEIN-RELATED"/>
    <property type="match status" value="1"/>
</dbReference>
<dbReference type="Pfam" id="PF01738">
    <property type="entry name" value="DLH"/>
    <property type="match status" value="1"/>
</dbReference>
<name>A0A8B2NZJ3_9HYPH</name>
<dbReference type="PANTHER" id="PTHR22946:SF9">
    <property type="entry name" value="POLYKETIDE TRANSFERASE AF380"/>
    <property type="match status" value="1"/>
</dbReference>
<protein>
    <recommendedName>
        <fullName evidence="3">Dienelactone hydrolase domain-containing protein</fullName>
    </recommendedName>
</protein>
<dbReference type="Proteomes" id="UP000249590">
    <property type="component" value="Unassembled WGS sequence"/>
</dbReference>
<sequence>MNEPPRDTGEPGNMDDVSAERVTIPTTSPFVLTDYGRSKAGTSMAAELYTPTAFQPPFPAVVVSEGLGGVKSSRERRYGRFLAQHGFLTLVIDSFKTRGFENAAHPIRAINVTESMMLADAFAALTWLAARPDVDRRRIYNIGFSYGGMISILTAYEQIRRLFAPTDDAFAAHVSYYGPTVPRLEDYRTTGAPLAILNGELDRNFHPKRLDLIAGDLSHGGSAVENHVFPDTYHQWDSDDLVRRFDRFNIRDLGTWIDPGHAIFDERSGRKITNFTTRLMMIARSVSLKGFHLLRDEDVMRRTDEILLRTLTARAGAPETTVAAQ</sequence>
<feature type="region of interest" description="Disordered" evidence="2">
    <location>
        <begin position="1"/>
        <end position="20"/>
    </location>
</feature>
<gene>
    <name evidence="4" type="ORF">DLJ53_06685</name>
</gene>
<keyword evidence="5" id="KW-1185">Reference proteome</keyword>